<dbReference type="SUPFAM" id="SSF50370">
    <property type="entry name" value="Ricin B-like lectins"/>
    <property type="match status" value="1"/>
</dbReference>
<keyword evidence="1" id="KW-0732">Signal</keyword>
<dbReference type="EMBL" id="JASCIS010000026">
    <property type="protein sequence ID" value="MDI3421664.1"/>
    <property type="molecule type" value="Genomic_DNA"/>
</dbReference>
<feature type="domain" description="Ricin B lectin" evidence="2">
    <location>
        <begin position="50"/>
        <end position="179"/>
    </location>
</feature>
<dbReference type="PROSITE" id="PS50231">
    <property type="entry name" value="RICIN_B_LECTIN"/>
    <property type="match status" value="1"/>
</dbReference>
<dbReference type="InterPro" id="IPR000772">
    <property type="entry name" value="Ricin_B_lectin"/>
</dbReference>
<protein>
    <submittedName>
        <fullName evidence="3">RICIN domain-containing protein</fullName>
    </submittedName>
</protein>
<dbReference type="RefSeq" id="WP_282537526.1">
    <property type="nucleotide sequence ID" value="NZ_JASCIS010000026.1"/>
</dbReference>
<dbReference type="SMART" id="SM00458">
    <property type="entry name" value="RICIN"/>
    <property type="match status" value="1"/>
</dbReference>
<evidence type="ECO:0000313" key="3">
    <source>
        <dbReference type="EMBL" id="MDI3421664.1"/>
    </source>
</evidence>
<dbReference type="InterPro" id="IPR035992">
    <property type="entry name" value="Ricin_B-like_lectins"/>
</dbReference>
<reference evidence="3 4" key="1">
    <citation type="submission" date="2023-05" db="EMBL/GenBank/DDBJ databases">
        <title>Draft genome sequence of Streptomyces sp. B-S-A12 isolated from a cave soil in Thailand.</title>
        <authorList>
            <person name="Chamroensaksri N."/>
            <person name="Muangham S."/>
        </authorList>
    </citation>
    <scope>NUCLEOTIDE SEQUENCE [LARGE SCALE GENOMIC DNA]</scope>
    <source>
        <strain evidence="3 4">B-S-A12</strain>
    </source>
</reference>
<proteinExistence type="predicted"/>
<evidence type="ECO:0000313" key="4">
    <source>
        <dbReference type="Proteomes" id="UP001237105"/>
    </source>
</evidence>
<gene>
    <name evidence="3" type="ORF">QIT00_24450</name>
</gene>
<sequence>MRRRLATTRHEFAQDRSAPRRGATVALLAVLAATFSLAAGSATSTASEAPSPAHLLNPHSGLCLNVKGGGDSPGTPTEIWECDNKASQQWVIREDGTVYNTATAMCLSVENNSTHEGARTEIWKCTGDEAMQWEYREDGTLYNANSSLCLNTRSHRTTPGTPTEIWHCDKSRSERWVMHH</sequence>
<accession>A0ABT6T1E8</accession>
<feature type="signal peptide" evidence="1">
    <location>
        <begin position="1"/>
        <end position="38"/>
    </location>
</feature>
<evidence type="ECO:0000256" key="1">
    <source>
        <dbReference type="SAM" id="SignalP"/>
    </source>
</evidence>
<feature type="chain" id="PRO_5045565042" evidence="1">
    <location>
        <begin position="39"/>
        <end position="180"/>
    </location>
</feature>
<dbReference type="Proteomes" id="UP001237105">
    <property type="component" value="Unassembled WGS sequence"/>
</dbReference>
<dbReference type="Gene3D" id="2.80.10.50">
    <property type="match status" value="1"/>
</dbReference>
<evidence type="ECO:0000259" key="2">
    <source>
        <dbReference type="SMART" id="SM00458"/>
    </source>
</evidence>
<organism evidence="3 4">
    <name type="scientific">Streptomyces luteolus</name>
    <dbReference type="NCBI Taxonomy" id="3043615"/>
    <lineage>
        <taxon>Bacteria</taxon>
        <taxon>Bacillati</taxon>
        <taxon>Actinomycetota</taxon>
        <taxon>Actinomycetes</taxon>
        <taxon>Kitasatosporales</taxon>
        <taxon>Streptomycetaceae</taxon>
        <taxon>Streptomyces</taxon>
    </lineage>
</organism>
<comment type="caution">
    <text evidence="3">The sequence shown here is derived from an EMBL/GenBank/DDBJ whole genome shotgun (WGS) entry which is preliminary data.</text>
</comment>
<dbReference type="Pfam" id="PF00652">
    <property type="entry name" value="Ricin_B_lectin"/>
    <property type="match status" value="1"/>
</dbReference>
<keyword evidence="4" id="KW-1185">Reference proteome</keyword>
<name>A0ABT6T1E8_9ACTN</name>
<dbReference type="CDD" id="cd00161">
    <property type="entry name" value="beta-trefoil_Ricin-like"/>
    <property type="match status" value="1"/>
</dbReference>